<dbReference type="RefSeq" id="WP_011712224.1">
    <property type="nucleotide sequence ID" value="NC_008576.1"/>
</dbReference>
<dbReference type="AlphaFoldDB" id="A0L514"/>
<name>A0L514_MAGMM</name>
<organism evidence="2 3">
    <name type="scientific">Magnetococcus marinus (strain ATCC BAA-1437 / JCM 17883 / MC-1)</name>
    <dbReference type="NCBI Taxonomy" id="156889"/>
    <lineage>
        <taxon>Bacteria</taxon>
        <taxon>Pseudomonadati</taxon>
        <taxon>Pseudomonadota</taxon>
        <taxon>Magnetococcia</taxon>
        <taxon>Magnetococcales</taxon>
        <taxon>Magnetococcaceae</taxon>
        <taxon>Magnetococcus</taxon>
    </lineage>
</organism>
<gene>
    <name evidence="2" type="ordered locus">Mmc1_0532</name>
</gene>
<dbReference type="HOGENOM" id="CLU_575934_0_0_5"/>
<keyword evidence="1" id="KW-0732">Signal</keyword>
<protein>
    <submittedName>
        <fullName evidence="2">Uncharacterized protein</fullName>
    </submittedName>
</protein>
<dbReference type="KEGG" id="mgm:Mmc1_0532"/>
<evidence type="ECO:0000256" key="1">
    <source>
        <dbReference type="SAM" id="SignalP"/>
    </source>
</evidence>
<feature type="chain" id="PRO_5002626441" evidence="1">
    <location>
        <begin position="21"/>
        <end position="474"/>
    </location>
</feature>
<dbReference type="EMBL" id="CP000471">
    <property type="protein sequence ID" value="ABK43057.1"/>
    <property type="molecule type" value="Genomic_DNA"/>
</dbReference>
<reference evidence="2 3" key="2">
    <citation type="journal article" date="2012" name="Int. J. Syst. Evol. Microbiol.">
        <title>Magnetococcus marinus gen. nov., sp. nov., a marine, magnetotactic bacterium that represents a novel lineage (Magnetococcaceae fam. nov.; Magnetococcales ord. nov.) at the base of the Alphaproteobacteria.</title>
        <authorList>
            <person name="Bazylinski D.A."/>
            <person name="Williams T.J."/>
            <person name="Lefevre C.T."/>
            <person name="Berg R.J."/>
            <person name="Zhang C.L."/>
            <person name="Bowser S.S."/>
            <person name="Dean A.J."/>
            <person name="Beveridge T.J."/>
        </authorList>
    </citation>
    <scope>NUCLEOTIDE SEQUENCE [LARGE SCALE GENOMIC DNA]</scope>
    <source>
        <strain evidence="3">ATCC BAA-1437 / JCM 17883 / MC-1</strain>
    </source>
</reference>
<dbReference type="Proteomes" id="UP000002586">
    <property type="component" value="Chromosome"/>
</dbReference>
<evidence type="ECO:0000313" key="3">
    <source>
        <dbReference type="Proteomes" id="UP000002586"/>
    </source>
</evidence>
<feature type="signal peptide" evidence="1">
    <location>
        <begin position="1"/>
        <end position="20"/>
    </location>
</feature>
<proteinExistence type="predicted"/>
<sequence precursor="true">MQRTLILALLALLLCNHAGAEDLWDPEKAVLVQRLQLSQDNAELTGKVYLHTLSPLKVELKIAHFKGHMESVIKLVSTWTRKQSGLEMWRQLGVTTINNGSLRVNGTQWAELTAEQVQFQQGEINQLSVVAQGDRWRGSFEQLRLTDNVGRMRLPQGVFPLQLTQLQGSGTPSHADITILAAQIPQLALQPVHLKASHADQRVMFVVNSRGGALFSQPLWQLVRDHPPLSKRLLAQEQHLGIRSLTLAQGTLKLGKTELRGMWPPSGPKNPLKGWRGDAQLSMEEGLLSWVGAEHLPLPFKGQQQATLHAMLARIGISDGQLLLQQGSGVVRLFDGEVKLKSIRPATLYPSDSDTLGFRADLEGVHLSPWRWQGHLTRTGAGGMPYSLSATDQGSGRLESAGMVLPLWGKKQVGLSIDAAYLTLRDNQAPFVIESAPLPLKVEIKRLGCGQQRGTSTVQWQSGQKPLKLCQPQP</sequence>
<evidence type="ECO:0000313" key="2">
    <source>
        <dbReference type="EMBL" id="ABK43057.1"/>
    </source>
</evidence>
<keyword evidence="3" id="KW-1185">Reference proteome</keyword>
<reference evidence="3" key="1">
    <citation type="journal article" date="2009" name="Appl. Environ. Microbiol.">
        <title>Complete genome sequence of the chemolithoautotrophic marine magnetotactic coccus strain MC-1.</title>
        <authorList>
            <person name="Schubbe S."/>
            <person name="Williams T.J."/>
            <person name="Xie G."/>
            <person name="Kiss H.E."/>
            <person name="Brettin T.S."/>
            <person name="Martinez D."/>
            <person name="Ross C.A."/>
            <person name="Schuler D."/>
            <person name="Cox B.L."/>
            <person name="Nealson K.H."/>
            <person name="Bazylinski D.A."/>
        </authorList>
    </citation>
    <scope>NUCLEOTIDE SEQUENCE [LARGE SCALE GENOMIC DNA]</scope>
    <source>
        <strain evidence="3">ATCC BAA-1437 / JCM 17883 / MC-1</strain>
    </source>
</reference>
<accession>A0L514</accession>